<dbReference type="Pfam" id="PF00005">
    <property type="entry name" value="ABC_tran"/>
    <property type="match status" value="2"/>
</dbReference>
<keyword evidence="3" id="KW-0813">Transport</keyword>
<reference evidence="12 13" key="1">
    <citation type="journal article" date="2022" name="Nat. Plants">
        <title>Genomes of leafy and leafless Platanthera orchids illuminate the evolution of mycoheterotrophy.</title>
        <authorList>
            <person name="Li M.H."/>
            <person name="Liu K.W."/>
            <person name="Li Z."/>
            <person name="Lu H.C."/>
            <person name="Ye Q.L."/>
            <person name="Zhang D."/>
            <person name="Wang J.Y."/>
            <person name="Li Y.F."/>
            <person name="Zhong Z.M."/>
            <person name="Liu X."/>
            <person name="Yu X."/>
            <person name="Liu D.K."/>
            <person name="Tu X.D."/>
            <person name="Liu B."/>
            <person name="Hao Y."/>
            <person name="Liao X.Y."/>
            <person name="Jiang Y.T."/>
            <person name="Sun W.H."/>
            <person name="Chen J."/>
            <person name="Chen Y.Q."/>
            <person name="Ai Y."/>
            <person name="Zhai J.W."/>
            <person name="Wu S.S."/>
            <person name="Zhou Z."/>
            <person name="Hsiao Y.Y."/>
            <person name="Wu W.L."/>
            <person name="Chen Y.Y."/>
            <person name="Lin Y.F."/>
            <person name="Hsu J.L."/>
            <person name="Li C.Y."/>
            <person name="Wang Z.W."/>
            <person name="Zhao X."/>
            <person name="Zhong W.Y."/>
            <person name="Ma X.K."/>
            <person name="Ma L."/>
            <person name="Huang J."/>
            <person name="Chen G.Z."/>
            <person name="Huang M.Z."/>
            <person name="Huang L."/>
            <person name="Peng D.H."/>
            <person name="Luo Y.B."/>
            <person name="Zou S.Q."/>
            <person name="Chen S.P."/>
            <person name="Lan S."/>
            <person name="Tsai W.C."/>
            <person name="Van de Peer Y."/>
            <person name="Liu Z.J."/>
        </authorList>
    </citation>
    <scope>NUCLEOTIDE SEQUENCE [LARGE SCALE GENOMIC DNA]</scope>
    <source>
        <strain evidence="12">Lor287</strain>
    </source>
</reference>
<dbReference type="GO" id="GO:0016020">
    <property type="term" value="C:membrane"/>
    <property type="evidence" value="ECO:0007669"/>
    <property type="project" value="UniProtKB-SubCell"/>
</dbReference>
<gene>
    <name evidence="12" type="primary">PDR3</name>
    <name evidence="12" type="ORF">KSP39_PZI011727</name>
</gene>
<evidence type="ECO:0000256" key="5">
    <source>
        <dbReference type="ARBA" id="ARBA00022737"/>
    </source>
</evidence>
<feature type="domain" description="ABC transporter" evidence="11">
    <location>
        <begin position="852"/>
        <end position="1104"/>
    </location>
</feature>
<evidence type="ECO:0000256" key="1">
    <source>
        <dbReference type="ARBA" id="ARBA00004141"/>
    </source>
</evidence>
<keyword evidence="8 10" id="KW-1133">Transmembrane helix</keyword>
<dbReference type="SUPFAM" id="SSF52540">
    <property type="entry name" value="P-loop containing nucleoside triphosphate hydrolases"/>
    <property type="match status" value="2"/>
</dbReference>
<dbReference type="InterPro" id="IPR034001">
    <property type="entry name" value="ABCG_PDR_1"/>
</dbReference>
<keyword evidence="9 10" id="KW-0472">Membrane</keyword>
<comment type="caution">
    <text evidence="12">The sequence shown here is derived from an EMBL/GenBank/DDBJ whole genome shotgun (WGS) entry which is preliminary data.</text>
</comment>
<dbReference type="Proteomes" id="UP001418222">
    <property type="component" value="Unassembled WGS sequence"/>
</dbReference>
<dbReference type="InterPro" id="IPR003439">
    <property type="entry name" value="ABC_transporter-like_ATP-bd"/>
</dbReference>
<dbReference type="PROSITE" id="PS50893">
    <property type="entry name" value="ABC_TRANSPORTER_2"/>
    <property type="match status" value="2"/>
</dbReference>
<dbReference type="FunFam" id="3.40.50.300:FF:000179">
    <property type="entry name" value="ABC transporter G family member 34"/>
    <property type="match status" value="1"/>
</dbReference>
<feature type="domain" description="ABC transporter" evidence="11">
    <location>
        <begin position="138"/>
        <end position="418"/>
    </location>
</feature>
<dbReference type="SMART" id="SM00382">
    <property type="entry name" value="AAA"/>
    <property type="match status" value="2"/>
</dbReference>
<evidence type="ECO:0000256" key="9">
    <source>
        <dbReference type="ARBA" id="ARBA00023136"/>
    </source>
</evidence>
<feature type="transmembrane region" description="Helical" evidence="10">
    <location>
        <begin position="1341"/>
        <end position="1361"/>
    </location>
</feature>
<dbReference type="CDD" id="cd03232">
    <property type="entry name" value="ABCG_PDR_domain2"/>
    <property type="match status" value="1"/>
</dbReference>
<feature type="transmembrane region" description="Helical" evidence="10">
    <location>
        <begin position="1373"/>
        <end position="1392"/>
    </location>
</feature>
<evidence type="ECO:0000256" key="2">
    <source>
        <dbReference type="ARBA" id="ARBA00006012"/>
    </source>
</evidence>
<feature type="transmembrane region" description="Helical" evidence="10">
    <location>
        <begin position="1228"/>
        <end position="1246"/>
    </location>
</feature>
<feature type="transmembrane region" description="Helical" evidence="10">
    <location>
        <begin position="657"/>
        <end position="679"/>
    </location>
</feature>
<evidence type="ECO:0000256" key="6">
    <source>
        <dbReference type="ARBA" id="ARBA00022741"/>
    </source>
</evidence>
<evidence type="ECO:0000256" key="3">
    <source>
        <dbReference type="ARBA" id="ARBA00022448"/>
    </source>
</evidence>
<feature type="transmembrane region" description="Helical" evidence="10">
    <location>
        <begin position="1201"/>
        <end position="1219"/>
    </location>
</feature>
<evidence type="ECO:0000256" key="10">
    <source>
        <dbReference type="SAM" id="Phobius"/>
    </source>
</evidence>
<feature type="transmembrane region" description="Helical" evidence="10">
    <location>
        <begin position="547"/>
        <end position="571"/>
    </location>
</feature>
<keyword evidence="4 10" id="KW-0812">Transmembrane</keyword>
<dbReference type="GO" id="GO:0140359">
    <property type="term" value="F:ABC-type transporter activity"/>
    <property type="evidence" value="ECO:0007669"/>
    <property type="project" value="InterPro"/>
</dbReference>
<accession>A0AAP0BH11</accession>
<dbReference type="FunFam" id="3.40.50.300:FF:000059">
    <property type="entry name" value="ABC transporter G family member 40"/>
    <property type="match status" value="1"/>
</dbReference>
<comment type="similarity">
    <text evidence="2">Belongs to the ABC transporter superfamily. ABCG family. PDR (TC 3.A.1.205) subfamily.</text>
</comment>
<dbReference type="InterPro" id="IPR027417">
    <property type="entry name" value="P-loop_NTPase"/>
</dbReference>
<dbReference type="InterPro" id="IPR034003">
    <property type="entry name" value="ABCG_PDR_2"/>
</dbReference>
<comment type="subcellular location">
    <subcellularLocation>
        <location evidence="1">Membrane</location>
        <topology evidence="1">Multi-pass membrane protein</topology>
    </subcellularLocation>
</comment>
<evidence type="ECO:0000256" key="4">
    <source>
        <dbReference type="ARBA" id="ARBA00022692"/>
    </source>
</evidence>
<feature type="transmembrane region" description="Helical" evidence="10">
    <location>
        <begin position="514"/>
        <end position="535"/>
    </location>
</feature>
<dbReference type="GO" id="GO:0016887">
    <property type="term" value="F:ATP hydrolysis activity"/>
    <property type="evidence" value="ECO:0007669"/>
    <property type="project" value="InterPro"/>
</dbReference>
<keyword evidence="5" id="KW-0677">Repeat</keyword>
<dbReference type="CDD" id="cd03233">
    <property type="entry name" value="ABCG_PDR_domain1"/>
    <property type="match status" value="1"/>
</dbReference>
<evidence type="ECO:0000313" key="12">
    <source>
        <dbReference type="EMBL" id="KAK8939060.1"/>
    </source>
</evidence>
<evidence type="ECO:0000313" key="13">
    <source>
        <dbReference type="Proteomes" id="UP001418222"/>
    </source>
</evidence>
<dbReference type="PANTHER" id="PTHR48040:SF35">
    <property type="entry name" value="ABC TRANSPORTER G FAMILY MEMBER 39-LIKE"/>
    <property type="match status" value="1"/>
</dbReference>
<proteinExistence type="inferred from homology"/>
<organism evidence="12 13">
    <name type="scientific">Platanthera zijinensis</name>
    <dbReference type="NCBI Taxonomy" id="2320716"/>
    <lineage>
        <taxon>Eukaryota</taxon>
        <taxon>Viridiplantae</taxon>
        <taxon>Streptophyta</taxon>
        <taxon>Embryophyta</taxon>
        <taxon>Tracheophyta</taxon>
        <taxon>Spermatophyta</taxon>
        <taxon>Magnoliopsida</taxon>
        <taxon>Liliopsida</taxon>
        <taxon>Asparagales</taxon>
        <taxon>Orchidaceae</taxon>
        <taxon>Orchidoideae</taxon>
        <taxon>Orchideae</taxon>
        <taxon>Orchidinae</taxon>
        <taxon>Platanthera</taxon>
    </lineage>
</organism>
<feature type="transmembrane region" description="Helical" evidence="10">
    <location>
        <begin position="741"/>
        <end position="767"/>
    </location>
</feature>
<dbReference type="Gene3D" id="3.40.50.300">
    <property type="entry name" value="P-loop containing nucleotide triphosphate hydrolases"/>
    <property type="match status" value="2"/>
</dbReference>
<dbReference type="InterPro" id="IPR013525">
    <property type="entry name" value="ABC2_TM"/>
</dbReference>
<feature type="transmembrane region" description="Helical" evidence="10">
    <location>
        <begin position="1418"/>
        <end position="1441"/>
    </location>
</feature>
<keyword evidence="13" id="KW-1185">Reference proteome</keyword>
<dbReference type="PANTHER" id="PTHR48040">
    <property type="entry name" value="PLEIOTROPIC DRUG RESISTANCE PROTEIN 1-LIKE ISOFORM X1"/>
    <property type="match status" value="1"/>
</dbReference>
<sequence>MAESYWSSSINSSSLWKGDESFFKSLKVEDDEEALKWAALERLPTLNRVRKGILNIAGQEPTEINIQSLAFQERKNLLERLLRFAEEDHEAFLLKLKDRIDKVGIDFPSIEVRYEHLNIGAEAYAGSRGLPSFFNSVVNTMETFGNHLGVLPSMKRPLTILDDVSGIIKPRRLTLLLGPPGSGKTTLLLALAGKLSSDLKVSGKVTYNGHEMDEFVPQRTAAYISQHDIHISEMTVRETLSFSAMFQGIGSRYEMLTELARREKAANIKPDPDIDVFMKASAMEGKKDGVIADYILKILGLDICADTLVGDDMLRGISGGQKKRVTTGEMMVGPAQALFMDEISTGLDSSTTFQIVNAIRQAIHILGGTSVISLLQPAPETYELFDEIILLSDGKIVYQGPRTNVLEFFGWIGFKCPKRKGVADFLQEVTSRKDQEQYWSRPDKPYRFVTAMEFATAFRSFHVGENLGRDLSFPFDRRKSHPAALTTSKYGVRRIELLKACAKREWLIMKRNSFVYVFRAFQIAILSFIMMTIFLRTNMHRNTINDGMMFMGALYFSLITSMFNGLSELALTVFKLPIFFKQRDYLFYPSWAYALSIWILRIPISFVEVAIWVLLTYFVIGFDASAARLFRQYLLLVLVHQMASALFRFIAVLGRTLVVANTIASSALLLVVVLGGFVLEHDKVNKCWIWGFWMSPLMYSQNAIFVNEFLGKSWSQIVPGTSHTLGLTVLKTRGMFSEAKWYWIGVTAMIGYIIIFNFLFTISLTFLKSSSGSWTTLSKDIMKEKEMNIKGDPTKSSVQVIKNNSQSWSKIPPTEIEMDQSFLSDTDTYYTPEARQLNDTKGMVLPFIPLSMTFDDIRYSVDMPEEMKIHSIDEEKLILLKGVSGTFRSGVLTALMGVSGAGKTTLMDVLAGRKTGGYIEGNITISGYPKKQETFARVSGYCEQNDIHSPNLTVHESLIYSAWLRLPVEVESQKRRMFVKEVMELVELTPLRQALVGLPGVTGLSTEQRKRLTIAVELVANPSIIFMDEPTSGLDARAAAIVMRTVRNTVNTGRTVVCTIHQPSIDIFESFDELLLMKRGGEEIYVGPLGQNSCHLITYFEGIQGVNKLKDGYNPATWMLEVTSDAKEDALGVNFNEIYKSSNVYQRNRALLRELSKPHPGTVDLYFRTKYSQSFSTQCIACLWKQHLSYWRNPSYTTVRFFFTIVVALMFGTIFWGLGQKRQKQQDLFNSMGSLYAAVLFMGISYSSSIRPIVSIERTVYYRENAAGMYSAFPYAFGQVSIELPYVLVQSIAYSTIVYAMIGFEWTTSKFIWYIFFMYFTLLYFTYYGMVAVGVTPNNHIASILSSAFYGIWNLFSGFVIPRTRIPFWWRWYYWACPVAWTIYGLLVSQFGDVNDPLEGNETVSEFLRDYFGYRHDFLGVVAFMVAGFAIFFATLFGLAIKLLNFQKR</sequence>
<evidence type="ECO:0000256" key="7">
    <source>
        <dbReference type="ARBA" id="ARBA00022840"/>
    </source>
</evidence>
<keyword evidence="6" id="KW-0547">Nucleotide-binding</keyword>
<keyword evidence="7" id="KW-0067">ATP-binding</keyword>
<dbReference type="Pfam" id="PF01061">
    <property type="entry name" value="ABC2_membrane"/>
    <property type="match status" value="2"/>
</dbReference>
<feature type="transmembrane region" description="Helical" evidence="10">
    <location>
        <begin position="1311"/>
        <end position="1335"/>
    </location>
</feature>
<feature type="transmembrane region" description="Helical" evidence="10">
    <location>
        <begin position="591"/>
        <end position="620"/>
    </location>
</feature>
<evidence type="ECO:0000259" key="11">
    <source>
        <dbReference type="PROSITE" id="PS50893"/>
    </source>
</evidence>
<evidence type="ECO:0000256" key="8">
    <source>
        <dbReference type="ARBA" id="ARBA00022989"/>
    </source>
</evidence>
<dbReference type="InterPro" id="IPR003593">
    <property type="entry name" value="AAA+_ATPase"/>
</dbReference>
<feature type="transmembrane region" description="Helical" evidence="10">
    <location>
        <begin position="632"/>
        <end position="651"/>
    </location>
</feature>
<protein>
    <submittedName>
        <fullName evidence="12">Pleiotropic drug resistance protein 3</fullName>
    </submittedName>
</protein>
<feature type="transmembrane region" description="Helical" evidence="10">
    <location>
        <begin position="1284"/>
        <end position="1304"/>
    </location>
</feature>
<name>A0AAP0BH11_9ASPA</name>
<dbReference type="Pfam" id="PF08370">
    <property type="entry name" value="PDR_assoc"/>
    <property type="match status" value="1"/>
</dbReference>
<dbReference type="InterPro" id="IPR013581">
    <property type="entry name" value="PDR_assoc"/>
</dbReference>
<dbReference type="GO" id="GO:0005524">
    <property type="term" value="F:ATP binding"/>
    <property type="evidence" value="ECO:0007669"/>
    <property type="project" value="UniProtKB-KW"/>
</dbReference>
<dbReference type="EMBL" id="JBBWWQ010000009">
    <property type="protein sequence ID" value="KAK8939060.1"/>
    <property type="molecule type" value="Genomic_DNA"/>
</dbReference>